<feature type="domain" description="GH16" evidence="3">
    <location>
        <begin position="86"/>
        <end position="382"/>
    </location>
</feature>
<evidence type="ECO:0000259" key="3">
    <source>
        <dbReference type="PROSITE" id="PS51762"/>
    </source>
</evidence>
<keyword evidence="2" id="KW-0472">Membrane</keyword>
<organism evidence="4">
    <name type="scientific">Pithovirus LCPAC202</name>
    <dbReference type="NCBI Taxonomy" id="2506592"/>
    <lineage>
        <taxon>Viruses</taxon>
        <taxon>Pithoviruses</taxon>
    </lineage>
</organism>
<dbReference type="GO" id="GO:0005975">
    <property type="term" value="P:carbohydrate metabolic process"/>
    <property type="evidence" value="ECO:0007669"/>
    <property type="project" value="InterPro"/>
</dbReference>
<evidence type="ECO:0000256" key="1">
    <source>
        <dbReference type="SAM" id="MobiDB-lite"/>
    </source>
</evidence>
<evidence type="ECO:0000313" key="4">
    <source>
        <dbReference type="EMBL" id="QBK91116.1"/>
    </source>
</evidence>
<feature type="region of interest" description="Disordered" evidence="1">
    <location>
        <begin position="384"/>
        <end position="414"/>
    </location>
</feature>
<name>A0A481Z684_9VIRU</name>
<dbReference type="CDD" id="cd08023">
    <property type="entry name" value="GH16_laminarinase_like"/>
    <property type="match status" value="1"/>
</dbReference>
<feature type="compositionally biased region" description="Acidic residues" evidence="1">
    <location>
        <begin position="393"/>
        <end position="404"/>
    </location>
</feature>
<dbReference type="PANTHER" id="PTHR10963">
    <property type="entry name" value="GLYCOSYL HYDROLASE-RELATED"/>
    <property type="match status" value="1"/>
</dbReference>
<dbReference type="EMBL" id="MK500511">
    <property type="protein sequence ID" value="QBK91116.1"/>
    <property type="molecule type" value="Genomic_DNA"/>
</dbReference>
<sequence>MYRPNQIKGLQLPARNPLTSDGERQSLTNIFSGEQPKTHGLRKGWILLIIFIIIVVVIIVFWLVSQRSKKEDIAYSSNKYVLVWADDFSEGTPSVLDDRDSSKCDHYSRYPPNTYCKKNQKCSPNVEKWTAVTLEGKDDLHLGNQVYTNHPRNVTVHGGKLFLRALPETTSIMDREGTRTYNYTSAKLISRAAFSFGFFAIRTKINKGSKLTARIGLLPYYNVCMNQVGSKYGRWPACGEIEYLRTTNSNPYWFGSLTFGGKDQIDQTPEDGAIKKIDWTKHHIFGLEWTPHFIAWHLGSDICPDGSIGGGKILQKVTKDEWFTLTKNRKKKLPPSPFDQPFHLILSLSVNSPNGMNSEEIERIGVGSMEVDWVKVYQKPSKAKIHKVKESSDSDSDSDDEDDLSHDIEIHHPN</sequence>
<protein>
    <submittedName>
        <fullName evidence="4">Glycosyl hydrolase family 16</fullName>
    </submittedName>
</protein>
<dbReference type="InterPro" id="IPR050546">
    <property type="entry name" value="Glycosyl_Hydrlase_16"/>
</dbReference>
<keyword evidence="4" id="KW-0378">Hydrolase</keyword>
<dbReference type="PANTHER" id="PTHR10963:SF60">
    <property type="entry name" value="GRAM-NEGATIVE BACTERIA-BINDING PROTEIN 1-RELATED"/>
    <property type="match status" value="1"/>
</dbReference>
<dbReference type="PROSITE" id="PS51762">
    <property type="entry name" value="GH16_2"/>
    <property type="match status" value="1"/>
</dbReference>
<dbReference type="SUPFAM" id="SSF49899">
    <property type="entry name" value="Concanavalin A-like lectins/glucanases"/>
    <property type="match status" value="1"/>
</dbReference>
<evidence type="ECO:0000256" key="2">
    <source>
        <dbReference type="SAM" id="Phobius"/>
    </source>
</evidence>
<dbReference type="Gene3D" id="2.60.120.200">
    <property type="match status" value="1"/>
</dbReference>
<reference evidence="4" key="1">
    <citation type="journal article" date="2019" name="MBio">
        <title>Virus Genomes from Deep Sea Sediments Expand the Ocean Megavirome and Support Independent Origins of Viral Gigantism.</title>
        <authorList>
            <person name="Backstrom D."/>
            <person name="Yutin N."/>
            <person name="Jorgensen S.L."/>
            <person name="Dharamshi J."/>
            <person name="Homa F."/>
            <person name="Zaremba-Niedwiedzka K."/>
            <person name="Spang A."/>
            <person name="Wolf Y.I."/>
            <person name="Koonin E.V."/>
            <person name="Ettema T.J."/>
        </authorList>
    </citation>
    <scope>NUCLEOTIDE SEQUENCE</scope>
</reference>
<accession>A0A481Z684</accession>
<feature type="transmembrane region" description="Helical" evidence="2">
    <location>
        <begin position="45"/>
        <end position="64"/>
    </location>
</feature>
<feature type="compositionally biased region" description="Basic and acidic residues" evidence="1">
    <location>
        <begin position="405"/>
        <end position="414"/>
    </location>
</feature>
<keyword evidence="2" id="KW-0812">Transmembrane</keyword>
<dbReference type="GO" id="GO:0004553">
    <property type="term" value="F:hydrolase activity, hydrolyzing O-glycosyl compounds"/>
    <property type="evidence" value="ECO:0007669"/>
    <property type="project" value="InterPro"/>
</dbReference>
<dbReference type="InterPro" id="IPR000757">
    <property type="entry name" value="Beta-glucanase-like"/>
</dbReference>
<keyword evidence="2" id="KW-1133">Transmembrane helix</keyword>
<dbReference type="InterPro" id="IPR013320">
    <property type="entry name" value="ConA-like_dom_sf"/>
</dbReference>
<proteinExistence type="predicted"/>
<gene>
    <name evidence="4" type="ORF">LCPAC202_00900</name>
</gene>